<comment type="caution">
    <text evidence="2">The sequence shown here is derived from an EMBL/GenBank/DDBJ whole genome shotgun (WGS) entry which is preliminary data.</text>
</comment>
<keyword evidence="1" id="KW-0472">Membrane</keyword>
<keyword evidence="1" id="KW-0812">Transmembrane</keyword>
<sequence>AHQRIVMARQMYQELKDLVRSWYQAGSEQYNNMMKLVEKFYKNTVEVIEKSTPALQYWIDMLSYTSRMLSSVVRALNDVAGHLGITEGFVKRFIDVLDILAKQGRAVSSALKLMLERKILKDIADAAKVTAQLAAQRAVLAVVTVHASGATASLAAVEAAEAAAATAATASTLALAAAVTALTAVVLVALAAVGILVAIFKLIFGTKKKDEVDEMTEAIAKGRKALQWFGRVSEDVAKSFDDLRRKFGSMWATVMIAPALFDELLHKVKAFGTAFSKMIDVAEKFGLEGRASLVG</sequence>
<evidence type="ECO:0000256" key="1">
    <source>
        <dbReference type="SAM" id="Phobius"/>
    </source>
</evidence>
<organism evidence="2">
    <name type="scientific">marine sediment metagenome</name>
    <dbReference type="NCBI Taxonomy" id="412755"/>
    <lineage>
        <taxon>unclassified sequences</taxon>
        <taxon>metagenomes</taxon>
        <taxon>ecological metagenomes</taxon>
    </lineage>
</organism>
<dbReference type="AlphaFoldDB" id="X1EQ00"/>
<name>X1EQ00_9ZZZZ</name>
<proteinExistence type="predicted"/>
<reference evidence="2" key="1">
    <citation type="journal article" date="2014" name="Front. Microbiol.">
        <title>High frequency of phylogenetically diverse reductive dehalogenase-homologous genes in deep subseafloor sedimentary metagenomes.</title>
        <authorList>
            <person name="Kawai M."/>
            <person name="Futagami T."/>
            <person name="Toyoda A."/>
            <person name="Takaki Y."/>
            <person name="Nishi S."/>
            <person name="Hori S."/>
            <person name="Arai W."/>
            <person name="Tsubouchi T."/>
            <person name="Morono Y."/>
            <person name="Uchiyama I."/>
            <person name="Ito T."/>
            <person name="Fujiyama A."/>
            <person name="Inagaki F."/>
            <person name="Takami H."/>
        </authorList>
    </citation>
    <scope>NUCLEOTIDE SEQUENCE</scope>
    <source>
        <strain evidence="2">Expedition CK06-06</strain>
    </source>
</reference>
<protein>
    <submittedName>
        <fullName evidence="2">Uncharacterized protein</fullName>
    </submittedName>
</protein>
<dbReference type="EMBL" id="BARU01010582">
    <property type="protein sequence ID" value="GAH34652.1"/>
    <property type="molecule type" value="Genomic_DNA"/>
</dbReference>
<evidence type="ECO:0000313" key="2">
    <source>
        <dbReference type="EMBL" id="GAH34652.1"/>
    </source>
</evidence>
<accession>X1EQ00</accession>
<feature type="non-terminal residue" evidence="2">
    <location>
        <position position="1"/>
    </location>
</feature>
<feature type="transmembrane region" description="Helical" evidence="1">
    <location>
        <begin position="173"/>
        <end position="200"/>
    </location>
</feature>
<gene>
    <name evidence="2" type="ORF">S03H2_20136</name>
</gene>
<keyword evidence="1" id="KW-1133">Transmembrane helix</keyword>
<feature type="non-terminal residue" evidence="2">
    <location>
        <position position="295"/>
    </location>
</feature>